<dbReference type="SMART" id="SM01252">
    <property type="entry name" value="KilA-N"/>
    <property type="match status" value="1"/>
</dbReference>
<dbReference type="Pfam" id="PF04383">
    <property type="entry name" value="KilA-N"/>
    <property type="match status" value="1"/>
</dbReference>
<name>A0A6M3L074_9ZZZZ</name>
<organism evidence="2">
    <name type="scientific">viral metagenome</name>
    <dbReference type="NCBI Taxonomy" id="1070528"/>
    <lineage>
        <taxon>unclassified sequences</taxon>
        <taxon>metagenomes</taxon>
        <taxon>organismal metagenomes</taxon>
    </lineage>
</organism>
<evidence type="ECO:0000313" key="2">
    <source>
        <dbReference type="EMBL" id="QJA87054.1"/>
    </source>
</evidence>
<dbReference type="InterPro" id="IPR018004">
    <property type="entry name" value="KilA/APSES_HTH"/>
</dbReference>
<dbReference type="EMBL" id="MT142679">
    <property type="protein sequence ID" value="QJA87054.1"/>
    <property type="molecule type" value="Genomic_DNA"/>
</dbReference>
<proteinExistence type="predicted"/>
<protein>
    <submittedName>
        <fullName evidence="2">Putative KilA-N domain-containing protein</fullName>
    </submittedName>
</protein>
<gene>
    <name evidence="2" type="ORF">MM415B03056_0002</name>
</gene>
<accession>A0A6M3L074</accession>
<sequence length="210" mass="24405">MKTEVIMKRELFGEEVSQQSKTEFFSATDLVRAGNVWRRANGYGDFNITAWWNRKDTTEFIKELEKKYGKVFSKGRGHGNHTWVHPLLFIDIALSISPKLKIEVYEWLFDHLIRFRNESGDSYKKMCGALWVRATNKKNFTDDIKKVANIIKIECNVKDWQQASEAQLKMRDRMHENIALLADVLNNNREAIRIGIQKSKPIPRGADVAC</sequence>
<feature type="domain" description="KilA/APSES-type HTH DNA-binding" evidence="1">
    <location>
        <begin position="13"/>
        <end position="114"/>
    </location>
</feature>
<dbReference type="AlphaFoldDB" id="A0A6M3L074"/>
<evidence type="ECO:0000259" key="1">
    <source>
        <dbReference type="SMART" id="SM01252"/>
    </source>
</evidence>
<reference evidence="2" key="1">
    <citation type="submission" date="2020-03" db="EMBL/GenBank/DDBJ databases">
        <title>The deep terrestrial virosphere.</title>
        <authorList>
            <person name="Holmfeldt K."/>
            <person name="Nilsson E."/>
            <person name="Simone D."/>
            <person name="Lopez-Fernandez M."/>
            <person name="Wu X."/>
            <person name="de Brujin I."/>
            <person name="Lundin D."/>
            <person name="Andersson A."/>
            <person name="Bertilsson S."/>
            <person name="Dopson M."/>
        </authorList>
    </citation>
    <scope>NUCLEOTIDE SEQUENCE</scope>
    <source>
        <strain evidence="2">MM415B03056</strain>
    </source>
</reference>